<gene>
    <name evidence="4" type="ORF">E1263_37480</name>
</gene>
<dbReference type="InterPro" id="IPR037185">
    <property type="entry name" value="EmrE-like"/>
</dbReference>
<evidence type="ECO:0000313" key="4">
    <source>
        <dbReference type="EMBL" id="TDD45987.1"/>
    </source>
</evidence>
<keyword evidence="5" id="KW-1185">Reference proteome</keyword>
<dbReference type="RefSeq" id="WP_132176319.1">
    <property type="nucleotide sequence ID" value="NZ_SMKX01000186.1"/>
</dbReference>
<keyword evidence="2" id="KW-0472">Membrane</keyword>
<dbReference type="GO" id="GO:0016020">
    <property type="term" value="C:membrane"/>
    <property type="evidence" value="ECO:0007669"/>
    <property type="project" value="InterPro"/>
</dbReference>
<feature type="transmembrane region" description="Helical" evidence="2">
    <location>
        <begin position="96"/>
        <end position="121"/>
    </location>
</feature>
<dbReference type="SUPFAM" id="SSF103481">
    <property type="entry name" value="Multidrug resistance efflux transporter EmrE"/>
    <property type="match status" value="2"/>
</dbReference>
<evidence type="ECO:0000313" key="5">
    <source>
        <dbReference type="Proteomes" id="UP000295124"/>
    </source>
</evidence>
<keyword evidence="2" id="KW-0812">Transmembrane</keyword>
<dbReference type="Gene3D" id="1.10.3730.20">
    <property type="match status" value="1"/>
</dbReference>
<dbReference type="OrthoDB" id="9783707at2"/>
<organism evidence="4 5">
    <name type="scientific">Kribbella antibiotica</name>
    <dbReference type="NCBI Taxonomy" id="190195"/>
    <lineage>
        <taxon>Bacteria</taxon>
        <taxon>Bacillati</taxon>
        <taxon>Actinomycetota</taxon>
        <taxon>Actinomycetes</taxon>
        <taxon>Propionibacteriales</taxon>
        <taxon>Kribbellaceae</taxon>
        <taxon>Kribbella</taxon>
    </lineage>
</organism>
<dbReference type="AlphaFoldDB" id="A0A4V2YLC2"/>
<evidence type="ECO:0000256" key="1">
    <source>
        <dbReference type="ARBA" id="ARBA00007362"/>
    </source>
</evidence>
<feature type="transmembrane region" description="Helical" evidence="2">
    <location>
        <begin position="194"/>
        <end position="215"/>
    </location>
</feature>
<feature type="transmembrane region" description="Helical" evidence="2">
    <location>
        <begin position="55"/>
        <end position="76"/>
    </location>
</feature>
<feature type="transmembrane region" description="Helical" evidence="2">
    <location>
        <begin position="133"/>
        <end position="150"/>
    </location>
</feature>
<feature type="domain" description="EamA" evidence="3">
    <location>
        <begin position="132"/>
        <end position="263"/>
    </location>
</feature>
<dbReference type="Proteomes" id="UP000295124">
    <property type="component" value="Unassembled WGS sequence"/>
</dbReference>
<feature type="transmembrane region" description="Helical" evidence="2">
    <location>
        <begin position="162"/>
        <end position="182"/>
    </location>
</feature>
<accession>A0A4V2YLC2</accession>
<comment type="caution">
    <text evidence="4">The sequence shown here is derived from an EMBL/GenBank/DDBJ whole genome shotgun (WGS) entry which is preliminary data.</text>
</comment>
<feature type="transmembrane region" description="Helical" evidence="2">
    <location>
        <begin position="31"/>
        <end position="48"/>
    </location>
</feature>
<dbReference type="EMBL" id="SMKX01000186">
    <property type="protein sequence ID" value="TDD45987.1"/>
    <property type="molecule type" value="Genomic_DNA"/>
</dbReference>
<reference evidence="4 5" key="1">
    <citation type="submission" date="2019-03" db="EMBL/GenBank/DDBJ databases">
        <title>Draft genome sequences of novel Actinobacteria.</title>
        <authorList>
            <person name="Sahin N."/>
            <person name="Ay H."/>
            <person name="Saygin H."/>
        </authorList>
    </citation>
    <scope>NUCLEOTIDE SEQUENCE [LARGE SCALE GENOMIC DNA]</scope>
    <source>
        <strain evidence="4 5">JCM 13523</strain>
    </source>
</reference>
<feature type="transmembrane region" description="Helical" evidence="2">
    <location>
        <begin position="221"/>
        <end position="239"/>
    </location>
</feature>
<comment type="similarity">
    <text evidence="1">Belongs to the EamA transporter family.</text>
</comment>
<sequence length="263" mass="27482">MIALALLTASACCHATWNLLMKSVGSKGPAFIWLCGLITLPLSVVLLLRSSSVAWGPALVSMALHTLYAVTLQKAYAAADFATVYPVSRGTAPVLITLAAGVFTWQTSVGALLVLGGVLLMDRLHRDQPLARGIPLGLLVAACTAAYTLWDAYAIGTLHADLFTYLAVGNVAQAVVLSVLVRGRRAVLGEWRRALPIAILTPASYGLVLLALSYASVTTVAVGRTLNVVIGALLGFAILHERVTRTRLAGLTAVVAGVVLVST</sequence>
<evidence type="ECO:0000259" key="3">
    <source>
        <dbReference type="Pfam" id="PF00892"/>
    </source>
</evidence>
<protein>
    <recommendedName>
        <fullName evidence="3">EamA domain-containing protein</fullName>
    </recommendedName>
</protein>
<dbReference type="InterPro" id="IPR000620">
    <property type="entry name" value="EamA_dom"/>
</dbReference>
<dbReference type="Pfam" id="PF00892">
    <property type="entry name" value="EamA"/>
    <property type="match status" value="1"/>
</dbReference>
<evidence type="ECO:0000256" key="2">
    <source>
        <dbReference type="SAM" id="Phobius"/>
    </source>
</evidence>
<proteinExistence type="inferred from homology"/>
<keyword evidence="2" id="KW-1133">Transmembrane helix</keyword>
<name>A0A4V2YLC2_9ACTN</name>